<dbReference type="GO" id="GO:0006094">
    <property type="term" value="P:gluconeogenesis"/>
    <property type="evidence" value="ECO:0007669"/>
    <property type="project" value="UniProtKB-UniRule"/>
</dbReference>
<evidence type="ECO:0000256" key="7">
    <source>
        <dbReference type="ARBA" id="ARBA00023152"/>
    </source>
</evidence>
<dbReference type="RefSeq" id="WP_014973735.1">
    <property type="nucleotide sequence ID" value="NZ_BPKR01000007.1"/>
</dbReference>
<feature type="active site" description="Electrophile" evidence="9">
    <location>
        <position position="102"/>
    </location>
</feature>
<dbReference type="PROSITE" id="PS00171">
    <property type="entry name" value="TIM_1"/>
    <property type="match status" value="1"/>
</dbReference>
<organism evidence="11 12">
    <name type="scientific">Leuconostoc carnosum</name>
    <dbReference type="NCBI Taxonomy" id="1252"/>
    <lineage>
        <taxon>Bacteria</taxon>
        <taxon>Bacillati</taxon>
        <taxon>Bacillota</taxon>
        <taxon>Bacilli</taxon>
        <taxon>Lactobacillales</taxon>
        <taxon>Lactobacillaceae</taxon>
        <taxon>Leuconostoc</taxon>
    </lineage>
</organism>
<evidence type="ECO:0000256" key="4">
    <source>
        <dbReference type="ARBA" id="ARBA00019397"/>
    </source>
</evidence>
<dbReference type="GO" id="GO:0005829">
    <property type="term" value="C:cytosol"/>
    <property type="evidence" value="ECO:0007669"/>
    <property type="project" value="TreeGrafter"/>
</dbReference>
<keyword evidence="7 9" id="KW-0324">Glycolysis</keyword>
<dbReference type="Pfam" id="PF00121">
    <property type="entry name" value="TIM"/>
    <property type="match status" value="1"/>
</dbReference>
<dbReference type="PROSITE" id="PS51440">
    <property type="entry name" value="TIM_2"/>
    <property type="match status" value="1"/>
</dbReference>
<evidence type="ECO:0000256" key="5">
    <source>
        <dbReference type="ARBA" id="ARBA00022432"/>
    </source>
</evidence>
<feature type="binding site" evidence="9">
    <location>
        <position position="220"/>
    </location>
    <ligand>
        <name>substrate</name>
    </ligand>
</feature>
<evidence type="ECO:0000256" key="2">
    <source>
        <dbReference type="ARBA" id="ARBA00007422"/>
    </source>
</evidence>
<dbReference type="GO" id="GO:0046166">
    <property type="term" value="P:glyceraldehyde-3-phosphate biosynthetic process"/>
    <property type="evidence" value="ECO:0007669"/>
    <property type="project" value="TreeGrafter"/>
</dbReference>
<dbReference type="HAMAP" id="MF_00147_B">
    <property type="entry name" value="TIM_B"/>
    <property type="match status" value="1"/>
</dbReference>
<name>A0AAE6M1Z3_LEUCA</name>
<gene>
    <name evidence="9" type="primary">tpiA</name>
    <name evidence="11" type="ORF">FGL89_03725</name>
</gene>
<evidence type="ECO:0000313" key="12">
    <source>
        <dbReference type="Proteomes" id="UP000321332"/>
    </source>
</evidence>
<dbReference type="EMBL" id="CP042374">
    <property type="protein sequence ID" value="QEA33320.1"/>
    <property type="molecule type" value="Genomic_DNA"/>
</dbReference>
<keyword evidence="8 9" id="KW-0413">Isomerase</keyword>
<evidence type="ECO:0000256" key="1">
    <source>
        <dbReference type="ARBA" id="ARBA00004680"/>
    </source>
</evidence>
<dbReference type="AlphaFoldDB" id="A0AAE6M1Z3"/>
<dbReference type="EC" id="5.3.1.1" evidence="3 9"/>
<evidence type="ECO:0000256" key="8">
    <source>
        <dbReference type="ARBA" id="ARBA00023235"/>
    </source>
</evidence>
<feature type="binding site" evidence="9">
    <location>
        <position position="180"/>
    </location>
    <ligand>
        <name>substrate</name>
    </ligand>
</feature>
<dbReference type="InterPro" id="IPR000652">
    <property type="entry name" value="Triosephosphate_isomerase"/>
</dbReference>
<evidence type="ECO:0000256" key="10">
    <source>
        <dbReference type="RuleBase" id="RU363013"/>
    </source>
</evidence>
<dbReference type="FunFam" id="3.20.20.70:FF:000016">
    <property type="entry name" value="Triosephosphate isomerase"/>
    <property type="match status" value="1"/>
</dbReference>
<accession>A0AAE6M1Z3</accession>
<dbReference type="GO" id="GO:0004807">
    <property type="term" value="F:triose-phosphate isomerase activity"/>
    <property type="evidence" value="ECO:0007669"/>
    <property type="project" value="UniProtKB-UniRule"/>
</dbReference>
<comment type="subunit">
    <text evidence="9 10">Homodimer.</text>
</comment>
<keyword evidence="5 9" id="KW-0312">Gluconeogenesis</keyword>
<feature type="binding site" evidence="9">
    <location>
        <begin position="16"/>
        <end position="18"/>
    </location>
    <ligand>
        <name>substrate</name>
    </ligand>
</feature>
<dbReference type="GO" id="GO:0006096">
    <property type="term" value="P:glycolytic process"/>
    <property type="evidence" value="ECO:0007669"/>
    <property type="project" value="UniProtKB-UniRule"/>
</dbReference>
<dbReference type="InterPro" id="IPR013785">
    <property type="entry name" value="Aldolase_TIM"/>
</dbReference>
<comment type="function">
    <text evidence="9">Involved in the gluconeogenesis. Catalyzes stereospecifically the conversion of dihydroxyacetone phosphate (DHAP) to D-glyceraldehyde-3-phosphate (G3P).</text>
</comment>
<comment type="catalytic activity">
    <reaction evidence="9 10">
        <text>D-glyceraldehyde 3-phosphate = dihydroxyacetone phosphate</text>
        <dbReference type="Rhea" id="RHEA:18585"/>
        <dbReference type="ChEBI" id="CHEBI:57642"/>
        <dbReference type="ChEBI" id="CHEBI:59776"/>
        <dbReference type="EC" id="5.3.1.1"/>
    </reaction>
</comment>
<evidence type="ECO:0000313" key="11">
    <source>
        <dbReference type="EMBL" id="QEA33320.1"/>
    </source>
</evidence>
<dbReference type="GO" id="GO:0019563">
    <property type="term" value="P:glycerol catabolic process"/>
    <property type="evidence" value="ECO:0007669"/>
    <property type="project" value="TreeGrafter"/>
</dbReference>
<dbReference type="InterPro" id="IPR035990">
    <property type="entry name" value="TIM_sf"/>
</dbReference>
<comment type="similarity">
    <text evidence="2 9 10">Belongs to the triosephosphate isomerase family.</text>
</comment>
<evidence type="ECO:0000256" key="6">
    <source>
        <dbReference type="ARBA" id="ARBA00022490"/>
    </source>
</evidence>
<evidence type="ECO:0000256" key="9">
    <source>
        <dbReference type="HAMAP-Rule" id="MF_00147"/>
    </source>
</evidence>
<comment type="pathway">
    <text evidence="9 10">Carbohydrate biosynthesis; gluconeogenesis.</text>
</comment>
<dbReference type="OMA" id="NWKMHMT"/>
<proteinExistence type="inferred from homology"/>
<keyword evidence="6 9" id="KW-0963">Cytoplasm</keyword>
<dbReference type="PANTHER" id="PTHR21139">
    <property type="entry name" value="TRIOSEPHOSPHATE ISOMERASE"/>
    <property type="match status" value="1"/>
</dbReference>
<comment type="subcellular location">
    <subcellularLocation>
        <location evidence="9 10">Cytoplasm</location>
    </subcellularLocation>
</comment>
<protein>
    <recommendedName>
        <fullName evidence="4 9">Triosephosphate isomerase</fullName>
        <shortName evidence="9">TIM</shortName>
        <shortName evidence="9">TPI</shortName>
        <ecNumber evidence="3 9">5.3.1.1</ecNumber>
    </recommendedName>
    <alternativeName>
        <fullName evidence="9">Triose-phosphate isomerase</fullName>
    </alternativeName>
</protein>
<reference evidence="11 12" key="1">
    <citation type="submission" date="2019-06" db="EMBL/GenBank/DDBJ databases">
        <title>Genome analyses of bacteria isolated from kimchi.</title>
        <authorList>
            <person name="Lee S."/>
            <person name="Ahn S."/>
            <person name="Roh S."/>
        </authorList>
    </citation>
    <scope>NUCLEOTIDE SEQUENCE [LARGE SCALE GENOMIC DNA]</scope>
    <source>
        <strain evidence="11 12">CBA3620</strain>
    </source>
</reference>
<dbReference type="Gene3D" id="3.20.20.70">
    <property type="entry name" value="Aldolase class I"/>
    <property type="match status" value="1"/>
</dbReference>
<dbReference type="PANTHER" id="PTHR21139:SF42">
    <property type="entry name" value="TRIOSEPHOSPHATE ISOMERASE"/>
    <property type="match status" value="1"/>
</dbReference>
<dbReference type="InterPro" id="IPR020861">
    <property type="entry name" value="Triosephosphate_isomerase_AS"/>
</dbReference>
<dbReference type="Proteomes" id="UP000321332">
    <property type="component" value="Chromosome"/>
</dbReference>
<comment type="caution">
    <text evidence="9">Lacks conserved residue(s) required for the propagation of feature annotation.</text>
</comment>
<feature type="active site" description="Proton acceptor" evidence="9">
    <location>
        <position position="174"/>
    </location>
</feature>
<dbReference type="CDD" id="cd00311">
    <property type="entry name" value="TIM"/>
    <property type="match status" value="1"/>
</dbReference>
<dbReference type="SUPFAM" id="SSF51351">
    <property type="entry name" value="Triosephosphate isomerase (TIM)"/>
    <property type="match status" value="1"/>
</dbReference>
<dbReference type="GeneID" id="61186841"/>
<evidence type="ECO:0000256" key="3">
    <source>
        <dbReference type="ARBA" id="ARBA00011940"/>
    </source>
</evidence>
<dbReference type="InterPro" id="IPR022896">
    <property type="entry name" value="TrioseP_Isoase_bac/euk"/>
</dbReference>
<sequence>MVRIHKEHRVPFVVANWKINKLQADVADFLKQVNSEVPDQKIVETGIAAQDLFLANMVRDTVDSPIHVVAENVHWEDSGAYTGETSPKALKDIGAEYVLIGHFERRKFFNETDSTVNLKVTAALRNGLRPIIDVDEDMRTYAQFMDADPSVAQVAAALAGVSVDQIRNVTIAYEPTWAIGSGEAATADQAQKAAHLIRQTLAKLYSPVIAEQVRVLYGGSVTPENAREIMSQADIDGVLVGTAALDPKKFLQLVEIARDPNVPTFDTENV</sequence>
<comment type="pathway">
    <text evidence="1 9 10">Carbohydrate degradation; glycolysis; D-glyceraldehyde 3-phosphate from glycerone phosphate: step 1/1.</text>
</comment>
<dbReference type="NCBIfam" id="TIGR00419">
    <property type="entry name" value="tim"/>
    <property type="match status" value="1"/>
</dbReference>